<dbReference type="WBParaSite" id="ACRNAN_scaffold20745.g31515.t1">
    <property type="protein sequence ID" value="ACRNAN_scaffold20745.g31515.t1"/>
    <property type="gene ID" value="ACRNAN_scaffold20745.g31515"/>
</dbReference>
<keyword evidence="1" id="KW-0812">Transmembrane</keyword>
<sequence length="28" mass="3086">MQTRSLRIGKKFIVIISVLVIAVMANAI</sequence>
<proteinExistence type="predicted"/>
<keyword evidence="1" id="KW-1133">Transmembrane helix</keyword>
<evidence type="ECO:0000256" key="1">
    <source>
        <dbReference type="SAM" id="Phobius"/>
    </source>
</evidence>
<organism evidence="2 3">
    <name type="scientific">Acrobeloides nanus</name>
    <dbReference type="NCBI Taxonomy" id="290746"/>
    <lineage>
        <taxon>Eukaryota</taxon>
        <taxon>Metazoa</taxon>
        <taxon>Ecdysozoa</taxon>
        <taxon>Nematoda</taxon>
        <taxon>Chromadorea</taxon>
        <taxon>Rhabditida</taxon>
        <taxon>Tylenchina</taxon>
        <taxon>Cephalobomorpha</taxon>
        <taxon>Cephaloboidea</taxon>
        <taxon>Cephalobidae</taxon>
        <taxon>Acrobeloides</taxon>
    </lineage>
</organism>
<keyword evidence="1" id="KW-0472">Membrane</keyword>
<feature type="transmembrane region" description="Helical" evidence="1">
    <location>
        <begin position="12"/>
        <end position="27"/>
    </location>
</feature>
<dbReference type="Proteomes" id="UP000887540">
    <property type="component" value="Unplaced"/>
</dbReference>
<dbReference type="AlphaFoldDB" id="A0A914DAF9"/>
<evidence type="ECO:0000313" key="2">
    <source>
        <dbReference type="Proteomes" id="UP000887540"/>
    </source>
</evidence>
<keyword evidence="2" id="KW-1185">Reference proteome</keyword>
<name>A0A914DAF9_9BILA</name>
<reference evidence="3" key="1">
    <citation type="submission" date="2022-11" db="UniProtKB">
        <authorList>
            <consortium name="WormBaseParasite"/>
        </authorList>
    </citation>
    <scope>IDENTIFICATION</scope>
</reference>
<accession>A0A914DAF9</accession>
<evidence type="ECO:0000313" key="3">
    <source>
        <dbReference type="WBParaSite" id="ACRNAN_scaffold20745.g31515.t1"/>
    </source>
</evidence>
<protein>
    <submittedName>
        <fullName evidence="3">Uncharacterized protein</fullName>
    </submittedName>
</protein>